<proteinExistence type="predicted"/>
<organism evidence="1 2">
    <name type="scientific">Triticum turgidum subsp. durum</name>
    <name type="common">Durum wheat</name>
    <name type="synonym">Triticum durum</name>
    <dbReference type="NCBI Taxonomy" id="4567"/>
    <lineage>
        <taxon>Eukaryota</taxon>
        <taxon>Viridiplantae</taxon>
        <taxon>Streptophyta</taxon>
        <taxon>Embryophyta</taxon>
        <taxon>Tracheophyta</taxon>
        <taxon>Spermatophyta</taxon>
        <taxon>Magnoliopsida</taxon>
        <taxon>Liliopsida</taxon>
        <taxon>Poales</taxon>
        <taxon>Poaceae</taxon>
        <taxon>BOP clade</taxon>
        <taxon>Pooideae</taxon>
        <taxon>Triticodae</taxon>
        <taxon>Triticeae</taxon>
        <taxon>Triticinae</taxon>
        <taxon>Triticum</taxon>
    </lineage>
</organism>
<reference evidence="1 2" key="1">
    <citation type="submission" date="2017-09" db="EMBL/GenBank/DDBJ databases">
        <authorList>
            <consortium name="International Durum Wheat Genome Sequencing Consortium (IDWGSC)"/>
            <person name="Milanesi L."/>
        </authorList>
    </citation>
    <scope>NUCLEOTIDE SEQUENCE [LARGE SCALE GENOMIC DNA]</scope>
    <source>
        <strain evidence="2">cv. Svevo</strain>
    </source>
</reference>
<name>A0A9R0S3F5_TRITD</name>
<dbReference type="AlphaFoldDB" id="A0A9R0S3F5"/>
<sequence>MHACRRGQPKRQHIAGSIGWFTVLARTRYYHCKYVRADHVLLHGSSLAVWCTARSGASHGTAASLAASSRCCSVPCTVQCMRGPPPTLLAGSIARQKCLHIRADMLLA</sequence>
<keyword evidence="2" id="KW-1185">Reference proteome</keyword>
<evidence type="ECO:0000313" key="1">
    <source>
        <dbReference type="EMBL" id="VAH87687.1"/>
    </source>
</evidence>
<dbReference type="Proteomes" id="UP000324705">
    <property type="component" value="Chromosome 4A"/>
</dbReference>
<gene>
    <name evidence="1" type="ORF">TRITD_4Av1G012970</name>
</gene>
<protein>
    <submittedName>
        <fullName evidence="1">Uncharacterized protein</fullName>
    </submittedName>
</protein>
<dbReference type="EMBL" id="LT934117">
    <property type="protein sequence ID" value="VAH87687.1"/>
    <property type="molecule type" value="Genomic_DNA"/>
</dbReference>
<evidence type="ECO:0000313" key="2">
    <source>
        <dbReference type="Proteomes" id="UP000324705"/>
    </source>
</evidence>
<accession>A0A9R0S3F5</accession>
<dbReference type="Gramene" id="TRITD4Av1G012970.1">
    <property type="protein sequence ID" value="TRITD4Av1G012970.1"/>
    <property type="gene ID" value="TRITD4Av1G012970"/>
</dbReference>